<gene>
    <name evidence="1" type="ORF">Pyn_11480</name>
</gene>
<evidence type="ECO:0000313" key="2">
    <source>
        <dbReference type="Proteomes" id="UP000250321"/>
    </source>
</evidence>
<name>A0A314XMV4_PRUYE</name>
<dbReference type="EMBL" id="PJQY01002436">
    <property type="protein sequence ID" value="PQP93719.1"/>
    <property type="molecule type" value="Genomic_DNA"/>
</dbReference>
<proteinExistence type="predicted"/>
<dbReference type="Proteomes" id="UP000250321">
    <property type="component" value="Unassembled WGS sequence"/>
</dbReference>
<reference evidence="1 2" key="1">
    <citation type="submission" date="2018-02" db="EMBL/GenBank/DDBJ databases">
        <title>Draft genome of wild Prunus yedoensis var. nudiflora.</title>
        <authorList>
            <person name="Baek S."/>
            <person name="Kim J.-H."/>
            <person name="Choi K."/>
            <person name="Kim G.-B."/>
            <person name="Cho A."/>
            <person name="Jang H."/>
            <person name="Shin C.-H."/>
            <person name="Yu H.-J."/>
            <person name="Mun J.-H."/>
        </authorList>
    </citation>
    <scope>NUCLEOTIDE SEQUENCE [LARGE SCALE GENOMIC DNA]</scope>
    <source>
        <strain evidence="2">cv. Jeju island</strain>
        <tissue evidence="1">Leaf</tissue>
    </source>
</reference>
<sequence length="67" mass="7304">MSTPPPQNVAWVVNVVVRSLGSRGPPNTQVTISRTYLCDSALPSPSEKRRMLDAMPSRTAVVSYGHH</sequence>
<protein>
    <submittedName>
        <fullName evidence="1">Uncharacterized protein</fullName>
    </submittedName>
</protein>
<evidence type="ECO:0000313" key="1">
    <source>
        <dbReference type="EMBL" id="PQP93719.1"/>
    </source>
</evidence>
<accession>A0A314XMV4</accession>
<organism evidence="1 2">
    <name type="scientific">Prunus yedoensis var. nudiflora</name>
    <dbReference type="NCBI Taxonomy" id="2094558"/>
    <lineage>
        <taxon>Eukaryota</taxon>
        <taxon>Viridiplantae</taxon>
        <taxon>Streptophyta</taxon>
        <taxon>Embryophyta</taxon>
        <taxon>Tracheophyta</taxon>
        <taxon>Spermatophyta</taxon>
        <taxon>Magnoliopsida</taxon>
        <taxon>eudicotyledons</taxon>
        <taxon>Gunneridae</taxon>
        <taxon>Pentapetalae</taxon>
        <taxon>rosids</taxon>
        <taxon>fabids</taxon>
        <taxon>Rosales</taxon>
        <taxon>Rosaceae</taxon>
        <taxon>Amygdaloideae</taxon>
        <taxon>Amygdaleae</taxon>
        <taxon>Prunus</taxon>
    </lineage>
</organism>
<dbReference type="AlphaFoldDB" id="A0A314XMV4"/>
<keyword evidence="2" id="KW-1185">Reference proteome</keyword>
<comment type="caution">
    <text evidence="1">The sequence shown here is derived from an EMBL/GenBank/DDBJ whole genome shotgun (WGS) entry which is preliminary data.</text>
</comment>